<protein>
    <submittedName>
        <fullName evidence="2">Uncharacterized protein</fullName>
    </submittedName>
</protein>
<dbReference type="EMBL" id="AAAGZE010000127">
    <property type="protein sequence ID" value="EAC1535179.1"/>
    <property type="molecule type" value="Genomic_DNA"/>
</dbReference>
<name>A0A1Q9LAV4_ECOLX</name>
<evidence type="ECO:0000313" key="4">
    <source>
        <dbReference type="Proteomes" id="UP000382540"/>
    </source>
</evidence>
<feature type="region of interest" description="Disordered" evidence="1">
    <location>
        <begin position="25"/>
        <end position="59"/>
    </location>
</feature>
<evidence type="ECO:0000313" key="2">
    <source>
        <dbReference type="EMBL" id="EAC1535179.1"/>
    </source>
</evidence>
<dbReference type="AlphaFoldDB" id="A0A1Q9LAV4"/>
<feature type="compositionally biased region" description="Basic and acidic residues" evidence="1">
    <location>
        <begin position="46"/>
        <end position="59"/>
    </location>
</feature>
<dbReference type="EMBL" id="AASOHJ010000080">
    <property type="protein sequence ID" value="EFE8676484.1"/>
    <property type="molecule type" value="Genomic_DNA"/>
</dbReference>
<dbReference type="Proteomes" id="UP000533482">
    <property type="component" value="Unassembled WGS sequence"/>
</dbReference>
<gene>
    <name evidence="2" type="ORF">D9J61_24770</name>
    <name evidence="3" type="ORF">F7N46_25980</name>
</gene>
<accession>A0A1Q9LAV4</accession>
<organism evidence="2 4">
    <name type="scientific">Escherichia coli</name>
    <dbReference type="NCBI Taxonomy" id="562"/>
    <lineage>
        <taxon>Bacteria</taxon>
        <taxon>Pseudomonadati</taxon>
        <taxon>Pseudomonadota</taxon>
        <taxon>Gammaproteobacteria</taxon>
        <taxon>Enterobacterales</taxon>
        <taxon>Enterobacteriaceae</taxon>
        <taxon>Escherichia</taxon>
    </lineage>
</organism>
<evidence type="ECO:0000313" key="3">
    <source>
        <dbReference type="EMBL" id="EFE8676484.1"/>
    </source>
</evidence>
<dbReference type="Proteomes" id="UP000382540">
    <property type="component" value="Unassembled WGS sequence"/>
</dbReference>
<proteinExistence type="predicted"/>
<evidence type="ECO:0000313" key="5">
    <source>
        <dbReference type="Proteomes" id="UP000533482"/>
    </source>
</evidence>
<sequence length="59" mass="7022">MTFTNGCCQWRFVVSFPGWTQENSYRRRRSSRAERGVPAYSPARSELPKSPRDTRRREL</sequence>
<reference evidence="2 4" key="1">
    <citation type="submission" date="2018-10" db="EMBL/GenBank/DDBJ databases">
        <authorList>
            <consortium name="NARMS: The National Antimicrobial Resistance Monitoring System"/>
        </authorList>
    </citation>
    <scope>NUCLEOTIDE SEQUENCE [LARGE SCALE GENOMIC DNA]</scope>
    <source>
        <strain evidence="2 4">CVM N17EC1330</strain>
        <strain evidence="3 5">FSIS11923834</strain>
    </source>
</reference>
<evidence type="ECO:0000256" key="1">
    <source>
        <dbReference type="SAM" id="MobiDB-lite"/>
    </source>
</evidence>
<comment type="caution">
    <text evidence="2">The sequence shown here is derived from an EMBL/GenBank/DDBJ whole genome shotgun (WGS) entry which is preliminary data.</text>
</comment>